<protein>
    <submittedName>
        <fullName evidence="1">Head-tail adaptor</fullName>
    </submittedName>
</protein>
<dbReference type="InterPro" id="IPR038666">
    <property type="entry name" value="SSP1_head-tail_sf"/>
</dbReference>
<dbReference type="Proteomes" id="UP000033300">
    <property type="component" value="Segment"/>
</dbReference>
<evidence type="ECO:0000313" key="2">
    <source>
        <dbReference type="Proteomes" id="UP000033300"/>
    </source>
</evidence>
<keyword evidence="2" id="KW-1185">Reference proteome</keyword>
<name>A0A0E3XD83_9CAUD</name>
<dbReference type="OrthoDB" id="14856at10239"/>
<reference evidence="2" key="2">
    <citation type="submission" date="2015-03" db="EMBL/GenBank/DDBJ databases">
        <title>Complete genome analysis of two new bacteriophages isolated from impetigo strains of Staphylococcus aureus.</title>
        <authorList>
            <person name="Botka T."/>
            <person name="Ruzickova V."/>
            <person name="Konecna H."/>
            <person name="Pantucek R."/>
            <person name="Rychlik I."/>
            <person name="Zdrahal Z."/>
            <person name="Petras P."/>
            <person name="Doskar J."/>
        </authorList>
    </citation>
    <scope>NUCLEOTIDE SEQUENCE [LARGE SCALE GENOMIC DNA]</scope>
</reference>
<dbReference type="InterPro" id="IPR008767">
    <property type="entry name" value="Phage_SPP1_head-tail_adaptor"/>
</dbReference>
<dbReference type="KEGG" id="vg:26635635"/>
<dbReference type="NCBIfam" id="TIGR01563">
    <property type="entry name" value="gp16_SPP1"/>
    <property type="match status" value="1"/>
</dbReference>
<dbReference type="RefSeq" id="YP_009209171.1">
    <property type="nucleotide sequence ID" value="NC_028915.1"/>
</dbReference>
<dbReference type="EMBL" id="KP893290">
    <property type="protein sequence ID" value="AKC04723.1"/>
    <property type="molecule type" value="Genomic_DNA"/>
</dbReference>
<sequence length="111" mass="12865">MFNPFDEFPHTIEIGEVEVAGTFPKEYERFKSNETIKGFMDTPTSSETLKFHQMSKDFDRNLYTPYHIPITNKTLFNYEGKTYEVVGEPVDQGGQHEINLTRLRVRSIGKG</sequence>
<dbReference type="GeneID" id="26635635"/>
<evidence type="ECO:0000313" key="1">
    <source>
        <dbReference type="EMBL" id="AKC04723.1"/>
    </source>
</evidence>
<reference evidence="1 2" key="1">
    <citation type="journal article" date="2015" name="Virus Genes">
        <title>Complete genome analysis of two new bacteriophages isolated from impetigo strains of Staphylococcus aureus.</title>
        <authorList>
            <person name="Botka T."/>
            <person name="Ruzickova V."/>
            <person name="Konecna H."/>
            <person name="Pantucek R."/>
            <person name="Rychlik I."/>
            <person name="Zdrahal Z."/>
            <person name="Petras P."/>
            <person name="Doskar J."/>
        </authorList>
    </citation>
    <scope>NUCLEOTIDE SEQUENCE [LARGE SCALE GENOMIC DNA]</scope>
</reference>
<organism evidence="1 2">
    <name type="scientific">Staphylococcus phage B236</name>
    <dbReference type="NCBI Taxonomy" id="1636205"/>
    <lineage>
        <taxon>Viruses</taxon>
        <taxon>Duplodnaviria</taxon>
        <taxon>Heunggongvirae</taxon>
        <taxon>Uroviricota</taxon>
        <taxon>Caudoviricetes</taxon>
        <taxon>Azeredovirinae</taxon>
        <taxon>Phietavirus</taxon>
        <taxon>Phietavirus B236</taxon>
    </lineage>
</organism>
<accession>A0A0E3XD83</accession>
<proteinExistence type="predicted"/>
<dbReference type="Gene3D" id="2.40.10.270">
    <property type="entry name" value="Bacteriophage SPP1 head-tail adaptor protein"/>
    <property type="match status" value="1"/>
</dbReference>